<organism evidence="1 2">
    <name type="scientific">Pseudomonas cerasi</name>
    <dbReference type="NCBI Taxonomy" id="1583341"/>
    <lineage>
        <taxon>Bacteria</taxon>
        <taxon>Pseudomonadati</taxon>
        <taxon>Pseudomonadota</taxon>
        <taxon>Gammaproteobacteria</taxon>
        <taxon>Pseudomonadales</taxon>
        <taxon>Pseudomonadaceae</taxon>
        <taxon>Pseudomonas</taxon>
    </lineage>
</organism>
<dbReference type="RefSeq" id="WP_065350975.1">
    <property type="nucleotide sequence ID" value="NZ_LT222319.1"/>
</dbReference>
<dbReference type="AlphaFoldDB" id="A0A193SYM5"/>
<sequence length="92" mass="9893">MNKVVHLPHGVRIKVDEHLACVEQAPNLHALELAQERAQGFIEGVEAAGVLDAARIETLLDAVDNAATDRRQELTTLTARFPSAPGGPARHP</sequence>
<evidence type="ECO:0000313" key="1">
    <source>
        <dbReference type="EMBL" id="SOS24404.1"/>
    </source>
</evidence>
<gene>
    <name evidence="1" type="ORF">PL963_05319</name>
</gene>
<dbReference type="Proteomes" id="UP000239025">
    <property type="component" value="Chromosome 1"/>
</dbReference>
<protein>
    <submittedName>
        <fullName evidence="1">Uncharacterized protein</fullName>
    </submittedName>
</protein>
<proteinExistence type="predicted"/>
<accession>A0A193SYM5</accession>
<reference evidence="2" key="1">
    <citation type="submission" date="2017-11" db="EMBL/GenBank/DDBJ databases">
        <authorList>
            <person name="Blom J."/>
        </authorList>
    </citation>
    <scope>NUCLEOTIDE SEQUENCE [LARGE SCALE GENOMIC DNA]</scope>
</reference>
<keyword evidence="2" id="KW-1185">Reference proteome</keyword>
<evidence type="ECO:0000313" key="2">
    <source>
        <dbReference type="Proteomes" id="UP000239025"/>
    </source>
</evidence>
<dbReference type="EMBL" id="LT963395">
    <property type="protein sequence ID" value="SOS24404.1"/>
    <property type="molecule type" value="Genomic_DNA"/>
</dbReference>
<name>A0A193SYM5_9PSED</name>